<dbReference type="EnsemblMetazoa" id="XM_020006142.1">
    <property type="protein sequence ID" value="XP_019861701.1"/>
    <property type="gene ID" value="LOC109590220"/>
</dbReference>
<organism evidence="3 4">
    <name type="scientific">Amphimedon queenslandica</name>
    <name type="common">Sponge</name>
    <dbReference type="NCBI Taxonomy" id="400682"/>
    <lineage>
        <taxon>Eukaryota</taxon>
        <taxon>Metazoa</taxon>
        <taxon>Porifera</taxon>
        <taxon>Demospongiae</taxon>
        <taxon>Heteroscleromorpha</taxon>
        <taxon>Haplosclerida</taxon>
        <taxon>Niphatidae</taxon>
        <taxon>Amphimedon</taxon>
    </lineage>
</organism>
<dbReference type="SUPFAM" id="SSF117281">
    <property type="entry name" value="Kelch motif"/>
    <property type="match status" value="1"/>
</dbReference>
<sequence>MIVMGSEGEPQQLLVIGGEASISTITQYHHQFKYVTTAGVYDLVRTNEQNIYNLSSGQWAVPSVSGQCCPPTSDFTVERINHNKGIMYGGLMTDGINAPTNSIYLFQLSHNTINWECLTQGAIPNDGLWLKGRRAHASTIINGVSTSPTLVVIGGADNMSQPVNDCFLLDTNQYNWITIPLPDSVTVRFYHTVASFVVYPNHVFLIIVGGAIKGEQIPVGGGVMKWQSTPVTDPNITMVVELGNIN</sequence>
<keyword evidence="1" id="KW-0880">Kelch repeat</keyword>
<dbReference type="Gene3D" id="2.120.10.80">
    <property type="entry name" value="Kelch-type beta propeller"/>
    <property type="match status" value="1"/>
</dbReference>
<dbReference type="InterPro" id="IPR015915">
    <property type="entry name" value="Kelch-typ_b-propeller"/>
</dbReference>
<proteinExistence type="predicted"/>
<reference evidence="3" key="2">
    <citation type="submission" date="2024-06" db="UniProtKB">
        <authorList>
            <consortium name="EnsemblMetazoa"/>
        </authorList>
    </citation>
    <scope>IDENTIFICATION</scope>
</reference>
<dbReference type="PANTHER" id="PTHR46093:SF18">
    <property type="entry name" value="FIBRONECTIN TYPE-III DOMAIN-CONTAINING PROTEIN"/>
    <property type="match status" value="1"/>
</dbReference>
<evidence type="ECO:0000313" key="3">
    <source>
        <dbReference type="EnsemblMetazoa" id="XP_019861701.1"/>
    </source>
</evidence>
<dbReference type="KEGG" id="aqu:109590220"/>
<dbReference type="RefSeq" id="XP_019861701.1">
    <property type="nucleotide sequence ID" value="XM_020006142.1"/>
</dbReference>
<dbReference type="Proteomes" id="UP000007879">
    <property type="component" value="Unassembled WGS sequence"/>
</dbReference>
<protein>
    <submittedName>
        <fullName evidence="3">Uncharacterized protein</fullName>
    </submittedName>
</protein>
<name>A0AAN0JXQ6_AMPQE</name>
<accession>A0AAN0JXQ6</accession>
<evidence type="ECO:0000256" key="2">
    <source>
        <dbReference type="ARBA" id="ARBA00022737"/>
    </source>
</evidence>
<keyword evidence="4" id="KW-1185">Reference proteome</keyword>
<keyword evidence="2" id="KW-0677">Repeat</keyword>
<dbReference type="AlphaFoldDB" id="A0AAN0JXQ6"/>
<dbReference type="PANTHER" id="PTHR46093">
    <property type="entry name" value="ACYL-COA-BINDING DOMAIN-CONTAINING PROTEIN 5"/>
    <property type="match status" value="1"/>
</dbReference>
<reference evidence="4" key="1">
    <citation type="journal article" date="2010" name="Nature">
        <title>The Amphimedon queenslandica genome and the evolution of animal complexity.</title>
        <authorList>
            <person name="Srivastava M."/>
            <person name="Simakov O."/>
            <person name="Chapman J."/>
            <person name="Fahey B."/>
            <person name="Gauthier M.E."/>
            <person name="Mitros T."/>
            <person name="Richards G.S."/>
            <person name="Conaco C."/>
            <person name="Dacre M."/>
            <person name="Hellsten U."/>
            <person name="Larroux C."/>
            <person name="Putnam N.H."/>
            <person name="Stanke M."/>
            <person name="Adamska M."/>
            <person name="Darling A."/>
            <person name="Degnan S.M."/>
            <person name="Oakley T.H."/>
            <person name="Plachetzki D.C."/>
            <person name="Zhai Y."/>
            <person name="Adamski M."/>
            <person name="Calcino A."/>
            <person name="Cummins S.F."/>
            <person name="Goodstein D.M."/>
            <person name="Harris C."/>
            <person name="Jackson D.J."/>
            <person name="Leys S.P."/>
            <person name="Shu S."/>
            <person name="Woodcroft B.J."/>
            <person name="Vervoort M."/>
            <person name="Kosik K.S."/>
            <person name="Manning G."/>
            <person name="Degnan B.M."/>
            <person name="Rokhsar D.S."/>
        </authorList>
    </citation>
    <scope>NUCLEOTIDE SEQUENCE [LARGE SCALE GENOMIC DNA]</scope>
</reference>
<evidence type="ECO:0000256" key="1">
    <source>
        <dbReference type="ARBA" id="ARBA00022441"/>
    </source>
</evidence>
<evidence type="ECO:0000313" key="4">
    <source>
        <dbReference type="Proteomes" id="UP000007879"/>
    </source>
</evidence>
<dbReference type="GeneID" id="109590220"/>